<sequence>MSATGSLNVTSTVLLFSASTFDISGFLKSKFEAVHPLTVNEPSCPVNDIDNLAVLAVESTVTAVGLTAAVPFTDIE</sequence>
<dbReference type="RefSeq" id="WP_032076138.1">
    <property type="nucleotide sequence ID" value="NZ_CP020953.1"/>
</dbReference>
<accession>A0A2U8DLP9</accession>
<proteinExistence type="predicted"/>
<protein>
    <submittedName>
        <fullName evidence="1">Uncharacterized protein</fullName>
    </submittedName>
</protein>
<dbReference type="Proteomes" id="UP000244910">
    <property type="component" value="Chromosome"/>
</dbReference>
<organism evidence="1 2">
    <name type="scientific">Clostridium drakei</name>
    <dbReference type="NCBI Taxonomy" id="332101"/>
    <lineage>
        <taxon>Bacteria</taxon>
        <taxon>Bacillati</taxon>
        <taxon>Bacillota</taxon>
        <taxon>Clostridia</taxon>
        <taxon>Eubacteriales</taxon>
        <taxon>Clostridiaceae</taxon>
        <taxon>Clostridium</taxon>
    </lineage>
</organism>
<name>A0A2U8DLP9_9CLOT</name>
<evidence type="ECO:0000313" key="2">
    <source>
        <dbReference type="Proteomes" id="UP000244910"/>
    </source>
</evidence>
<dbReference type="AlphaFoldDB" id="A0A2U8DLP9"/>
<keyword evidence="2" id="KW-1185">Reference proteome</keyword>
<gene>
    <name evidence="1" type="ORF">B9W14_00965</name>
</gene>
<dbReference type="EMBL" id="CP020953">
    <property type="protein sequence ID" value="AWI03134.1"/>
    <property type="molecule type" value="Genomic_DNA"/>
</dbReference>
<dbReference type="KEGG" id="cdrk:B9W14_00965"/>
<evidence type="ECO:0000313" key="1">
    <source>
        <dbReference type="EMBL" id="AWI03134.1"/>
    </source>
</evidence>
<reference evidence="2" key="1">
    <citation type="submission" date="2017-04" db="EMBL/GenBank/DDBJ databases">
        <authorList>
            <person name="Song Y."/>
            <person name="Cho B.-K."/>
        </authorList>
    </citation>
    <scope>NUCLEOTIDE SEQUENCE [LARGE SCALE GENOMIC DNA]</scope>
    <source>
        <strain evidence="2">SL1</strain>
    </source>
</reference>